<name>A0A139X470_9CYAN</name>
<comment type="caution">
    <text evidence="1">The sequence shown here is derived from an EMBL/GenBank/DDBJ whole genome shotgun (WGS) entry which is preliminary data.</text>
</comment>
<sequence>MTAKEAIQHSVKISYPSLDQAGIQNYQFKIRSLKTPRINPRALECGRFIPRAALSVCSFLKVGSLPTTSIFHSILNFELFLSKMPGTFSR</sequence>
<proteinExistence type="predicted"/>
<gene>
    <name evidence="1" type="ORF">WA1_32730</name>
</gene>
<protein>
    <submittedName>
        <fullName evidence="1">Uncharacterized protein</fullName>
    </submittedName>
</protein>
<evidence type="ECO:0000313" key="2">
    <source>
        <dbReference type="Proteomes" id="UP000076925"/>
    </source>
</evidence>
<evidence type="ECO:0000313" key="1">
    <source>
        <dbReference type="EMBL" id="KYC39485.1"/>
    </source>
</evidence>
<keyword evidence="2" id="KW-1185">Reference proteome</keyword>
<organism evidence="1 2">
    <name type="scientific">Scytonema hofmannii PCC 7110</name>
    <dbReference type="NCBI Taxonomy" id="128403"/>
    <lineage>
        <taxon>Bacteria</taxon>
        <taxon>Bacillati</taxon>
        <taxon>Cyanobacteriota</taxon>
        <taxon>Cyanophyceae</taxon>
        <taxon>Nostocales</taxon>
        <taxon>Scytonemataceae</taxon>
        <taxon>Scytonema</taxon>
    </lineage>
</organism>
<dbReference type="AlphaFoldDB" id="A0A139X470"/>
<reference evidence="1 2" key="1">
    <citation type="journal article" date="2013" name="Genome Biol. Evol.">
        <title>Genomes of Stigonematalean cyanobacteria (subsection V) and the evolution of oxygenic photosynthesis from prokaryotes to plastids.</title>
        <authorList>
            <person name="Dagan T."/>
            <person name="Roettger M."/>
            <person name="Stucken K."/>
            <person name="Landan G."/>
            <person name="Koch R."/>
            <person name="Major P."/>
            <person name="Gould S.B."/>
            <person name="Goremykin V.V."/>
            <person name="Rippka R."/>
            <person name="Tandeau de Marsac N."/>
            <person name="Gugger M."/>
            <person name="Lockhart P.J."/>
            <person name="Allen J.F."/>
            <person name="Brune I."/>
            <person name="Maus I."/>
            <person name="Puhler A."/>
            <person name="Martin W.F."/>
        </authorList>
    </citation>
    <scope>NUCLEOTIDE SEQUENCE [LARGE SCALE GENOMIC DNA]</scope>
    <source>
        <strain evidence="1 2">PCC 7110</strain>
    </source>
</reference>
<dbReference type="Proteomes" id="UP000076925">
    <property type="component" value="Unassembled WGS sequence"/>
</dbReference>
<dbReference type="EMBL" id="ANNX02000035">
    <property type="protein sequence ID" value="KYC39485.1"/>
    <property type="molecule type" value="Genomic_DNA"/>
</dbReference>
<accession>A0A139X470</accession>
<dbReference type="STRING" id="128403.WA1_32730"/>